<dbReference type="Pfam" id="PF02779">
    <property type="entry name" value="Transket_pyr"/>
    <property type="match status" value="1"/>
</dbReference>
<dbReference type="SMART" id="SM00861">
    <property type="entry name" value="Transket_pyr"/>
    <property type="match status" value="1"/>
</dbReference>
<evidence type="ECO:0000313" key="5">
    <source>
        <dbReference type="EMBL" id="MST72875.1"/>
    </source>
</evidence>
<dbReference type="FunFam" id="3.40.50.970:FF:000129">
    <property type="entry name" value="Transketolase"/>
    <property type="match status" value="1"/>
</dbReference>
<dbReference type="EMBL" id="VUNC01000005">
    <property type="protein sequence ID" value="MST72875.1"/>
    <property type="molecule type" value="Genomic_DNA"/>
</dbReference>
<dbReference type="SUPFAM" id="SSF52922">
    <property type="entry name" value="TK C-terminal domain-like"/>
    <property type="match status" value="1"/>
</dbReference>
<dbReference type="Gene3D" id="3.40.50.970">
    <property type="match status" value="1"/>
</dbReference>
<comment type="similarity">
    <text evidence="2">Belongs to the transketolase family.</text>
</comment>
<dbReference type="AlphaFoldDB" id="A0A6N7XRX5"/>
<gene>
    <name evidence="5" type="ORF">FYJ68_07120</name>
</gene>
<keyword evidence="3" id="KW-0786">Thiamine pyrophosphate</keyword>
<dbReference type="Pfam" id="PF02780">
    <property type="entry name" value="Transketolase_C"/>
    <property type="match status" value="1"/>
</dbReference>
<feature type="domain" description="Transketolase-like pyrimidine-binding" evidence="4">
    <location>
        <begin position="7"/>
        <end position="172"/>
    </location>
</feature>
<comment type="caution">
    <text evidence="5">The sequence shown here is derived from an EMBL/GenBank/DDBJ whole genome shotgun (WGS) entry which is preliminary data.</text>
</comment>
<comment type="cofactor">
    <cofactor evidence="1">
        <name>thiamine diphosphate</name>
        <dbReference type="ChEBI" id="CHEBI:58937"/>
    </cofactor>
</comment>
<dbReference type="InterPro" id="IPR033248">
    <property type="entry name" value="Transketolase_C"/>
</dbReference>
<dbReference type="InterPro" id="IPR029061">
    <property type="entry name" value="THDP-binding"/>
</dbReference>
<dbReference type="InterPro" id="IPR005475">
    <property type="entry name" value="Transketolase-like_Pyr-bd"/>
</dbReference>
<proteinExistence type="inferred from homology"/>
<evidence type="ECO:0000256" key="3">
    <source>
        <dbReference type="ARBA" id="ARBA00023052"/>
    </source>
</evidence>
<dbReference type="PANTHER" id="PTHR43825:SF1">
    <property type="entry name" value="TRANSKETOLASE-LIKE PYRIMIDINE-BINDING DOMAIN-CONTAINING PROTEIN"/>
    <property type="match status" value="1"/>
</dbReference>
<evidence type="ECO:0000256" key="2">
    <source>
        <dbReference type="ARBA" id="ARBA00007131"/>
    </source>
</evidence>
<sequence>MADVKKIATRESYGHALVDLAKDHDDFVVLDADLAAATKTGIFKAAYPDRFFDCGIAESDMMGIAAGIATTGRVAFASTFAMFAAGRAFEQVRNSIGYPHLNVKIGATHAGISVGEDGATHQCCEDIALMRTIPGMTVVVPSDDVEARAVVKAAYEHEGPVYMRFARLATPVFNDTPDYHFELGKAVTLRKGSDVTIVACGLMVGAALEAAESLAKQGVDAEVINAHTVKPLDADTICASAERTGRVVTAEEHSILGGLGGAVCEALSERHPVPVRRVGVQDTFGESGPAVELLHKYGLDAAGIEKAALSF</sequence>
<dbReference type="GO" id="GO:0000287">
    <property type="term" value="F:magnesium ion binding"/>
    <property type="evidence" value="ECO:0007669"/>
    <property type="project" value="UniProtKB-ARBA"/>
</dbReference>
<dbReference type="Gene3D" id="3.40.50.920">
    <property type="match status" value="1"/>
</dbReference>
<dbReference type="InterPro" id="IPR009014">
    <property type="entry name" value="Transketo_C/PFOR_II"/>
</dbReference>
<reference evidence="5 6" key="1">
    <citation type="submission" date="2019-08" db="EMBL/GenBank/DDBJ databases">
        <title>In-depth cultivation of the pig gut microbiome towards novel bacterial diversity and tailored functional studies.</title>
        <authorList>
            <person name="Wylensek D."/>
            <person name="Hitch T.C.A."/>
            <person name="Clavel T."/>
        </authorList>
    </citation>
    <scope>NUCLEOTIDE SEQUENCE [LARGE SCALE GENOMIC DNA]</scope>
    <source>
        <strain evidence="5 6">CA-Schmier-601-WT-1</strain>
    </source>
</reference>
<evidence type="ECO:0000313" key="6">
    <source>
        <dbReference type="Proteomes" id="UP000469325"/>
    </source>
</evidence>
<dbReference type="PANTHER" id="PTHR43825">
    <property type="entry name" value="PYRUVATE DEHYDROGENASE E1 COMPONENT"/>
    <property type="match status" value="1"/>
</dbReference>
<evidence type="ECO:0000256" key="1">
    <source>
        <dbReference type="ARBA" id="ARBA00001964"/>
    </source>
</evidence>
<organism evidence="5 6">
    <name type="scientific">Olsenella porci</name>
    <dbReference type="NCBI Taxonomy" id="2652279"/>
    <lineage>
        <taxon>Bacteria</taxon>
        <taxon>Bacillati</taxon>
        <taxon>Actinomycetota</taxon>
        <taxon>Coriobacteriia</taxon>
        <taxon>Coriobacteriales</taxon>
        <taxon>Atopobiaceae</taxon>
        <taxon>Olsenella</taxon>
    </lineage>
</organism>
<protein>
    <submittedName>
        <fullName evidence="5">Transketolase family protein</fullName>
    </submittedName>
</protein>
<dbReference type="SUPFAM" id="SSF52518">
    <property type="entry name" value="Thiamin diphosphate-binding fold (THDP-binding)"/>
    <property type="match status" value="1"/>
</dbReference>
<evidence type="ECO:0000259" key="4">
    <source>
        <dbReference type="SMART" id="SM00861"/>
    </source>
</evidence>
<keyword evidence="6" id="KW-1185">Reference proteome</keyword>
<name>A0A6N7XRX5_9ACTN</name>
<dbReference type="RefSeq" id="WP_154435446.1">
    <property type="nucleotide sequence ID" value="NZ_VUNC01000005.1"/>
</dbReference>
<dbReference type="CDD" id="cd07033">
    <property type="entry name" value="TPP_PYR_DXS_TK_like"/>
    <property type="match status" value="1"/>
</dbReference>
<dbReference type="Proteomes" id="UP000469325">
    <property type="component" value="Unassembled WGS sequence"/>
</dbReference>
<dbReference type="InterPro" id="IPR051157">
    <property type="entry name" value="PDH/Transketolase"/>
</dbReference>
<accession>A0A6N7XRX5</accession>